<protein>
    <submittedName>
        <fullName evidence="1">Uncharacterized protein</fullName>
    </submittedName>
</protein>
<dbReference type="Proteomes" id="UP000005709">
    <property type="component" value="Unassembled WGS sequence"/>
</dbReference>
<evidence type="ECO:0000313" key="1">
    <source>
        <dbReference type="EMBL" id="EEV16301.1"/>
    </source>
</evidence>
<dbReference type="AlphaFoldDB" id="C8PLI9"/>
<accession>C8PLI9</accession>
<keyword evidence="2" id="KW-1185">Reference proteome</keyword>
<gene>
    <name evidence="1" type="ORF">CAMGR0001_1999</name>
</gene>
<dbReference type="STRING" id="824.CGRAC_1474"/>
<organism evidence="1 2">
    <name type="scientific">Campylobacter gracilis RM3268</name>
    <dbReference type="NCBI Taxonomy" id="553220"/>
    <lineage>
        <taxon>Bacteria</taxon>
        <taxon>Pseudomonadati</taxon>
        <taxon>Campylobacterota</taxon>
        <taxon>Epsilonproteobacteria</taxon>
        <taxon>Campylobacterales</taxon>
        <taxon>Campylobacteraceae</taxon>
        <taxon>Campylobacter</taxon>
    </lineage>
</organism>
<comment type="caution">
    <text evidence="1">The sequence shown here is derived from an EMBL/GenBank/DDBJ whole genome shotgun (WGS) entry which is preliminary data.</text>
</comment>
<dbReference type="EMBL" id="ACYG01000032">
    <property type="protein sequence ID" value="EEV16301.1"/>
    <property type="molecule type" value="Genomic_DNA"/>
</dbReference>
<proteinExistence type="predicted"/>
<name>C8PLI9_9BACT</name>
<dbReference type="RefSeq" id="WP_005873277.1">
    <property type="nucleotide sequence ID" value="NZ_ACYG01000032.1"/>
</dbReference>
<reference evidence="1 2" key="1">
    <citation type="submission" date="2009-07" db="EMBL/GenBank/DDBJ databases">
        <authorList>
            <person name="Madupu R."/>
            <person name="Sebastian Y."/>
            <person name="Durkin A.S."/>
            <person name="Torralba M."/>
            <person name="Methe B."/>
            <person name="Sutton G.G."/>
            <person name="Strausberg R.L."/>
            <person name="Nelson K.E."/>
        </authorList>
    </citation>
    <scope>NUCLEOTIDE SEQUENCE [LARGE SCALE GENOMIC DNA]</scope>
    <source>
        <strain evidence="1 2">RM3268</strain>
    </source>
</reference>
<evidence type="ECO:0000313" key="2">
    <source>
        <dbReference type="Proteomes" id="UP000005709"/>
    </source>
</evidence>
<sequence>MPEDNNTSNNSSQGVAWYIKPTSDTIDFIKGIPVNVLADPDNVKVFDRLN</sequence>